<evidence type="ECO:0000313" key="6">
    <source>
        <dbReference type="EMBL" id="VDP00016.1"/>
    </source>
</evidence>
<evidence type="ECO:0000259" key="5">
    <source>
        <dbReference type="PROSITE" id="PS51182"/>
    </source>
</evidence>
<dbReference type="PROSITE" id="PS00108">
    <property type="entry name" value="PROTEIN_KINASE_ST"/>
    <property type="match status" value="1"/>
</dbReference>
<evidence type="ECO:0000259" key="3">
    <source>
        <dbReference type="PROSITE" id="PS50011"/>
    </source>
</evidence>
<proteinExistence type="predicted"/>
<accession>A0A183IHK6</accession>
<dbReference type="InterPro" id="IPR008271">
    <property type="entry name" value="Ser/Thr_kinase_AS"/>
</dbReference>
<dbReference type="SMART" id="SM00220">
    <property type="entry name" value="S_TKc"/>
    <property type="match status" value="1"/>
</dbReference>
<gene>
    <name evidence="6" type="ORF">SBAD_LOCUS3101</name>
</gene>
<dbReference type="FunFam" id="1.10.287.110:FF:000002">
    <property type="entry name" value="putative tyrosine-protein phosphatase auxilin isoform X2"/>
    <property type="match status" value="1"/>
</dbReference>
<feature type="compositionally biased region" description="Polar residues" evidence="2">
    <location>
        <begin position="706"/>
        <end position="716"/>
    </location>
</feature>
<feature type="domain" description="C2 tensin-type" evidence="5">
    <location>
        <begin position="446"/>
        <end position="615"/>
    </location>
</feature>
<sequence length="1141" mass="128239">MLRSALNFLVSSSDKSDNEFVGQTVVIGSHRIQIHRVIAEGGFAFVYEAAEHGERYALKRLIAADREAAKSIQQEIATHRKLSGHPNIVRFVQGACHDIGTGRREFLLLMELCSVGPLVEILKNRADPLDFGEVLRIFHQTCKAVQHMHSQRPPLIHRDLKVENLLISEPGIVKLCDFGSATSKCYSPNSTWSSKDRCIVEEQMCHCTTPMYRAPEMLDLYQNFPINQMLDIWALGCLLYFLCFRVHPFEDASKLKILNRKFSFPANDKIHAPFCALIDRMLQLKPNDRPTIDDVITVLEKMALDARIDLRTQLDLSQLVSGAAHEIESVYVSRQPVNTIEQSTGPNDFGSPATNVGSLIGSIMGQTETTSRPDLDLSYITSRLIVMSCPDDGLDLTYRQSLEELKQFLELHHRDHYAVYNLSDRHYNATVFSDRVSVCPFVENRAPPLELLLSLCKNMYLWLKQNPKNVCALHCPNGKENSATVICSFFVFSHAVNSVENAVKAFADRRCEPNLRPSQERPFESLARQFVIPLNVEVEENVSIIVYHARSTFGTKVQGKITAIKMFQLQFHCGFLSPCPSRKTIDFPCSDLDYEPEDECRFPADFSLSLLLTVSEKNLNDVVAADQAFIFDRSHYVPSILFSSQEEFSSFRDNFCPQPLREVPLVDMFATANRKASVNGRNGESYQNTFFSTLRWEDRDQLFSDATSNAPVSQPSQTTVPEEEQPVEPKLTTAVGNLLNLSSFDSDSFVKSQPGSAADSVKTVEEIKSENSQKRENLRLPLVVEGVNDFSEQLFTSDVNIPPADSERLLGTADSCAKSDNDDLLKEWTPATLLEQHAAEGSNLSITNAFVRNFSTPAFTADRNEAKLLPPQSAADPFQELGGLMNSQFFSNDQNRPTAVVGAASERKKPMIHRGLSSSSSNLTEIYSSYGDSDASTFKAQTTVHAKTPTFTHAPFPHYNNESWSSFVGKTKIDSDAFNDLLDFQGFKVNNSCKGNVSLASMKHELQLTTMSPDELKVHEWTEGKRRNIRGLLCSLHTILWPENTKWEQVSMSQLLTAAQVKKFYRKACLAVHPDKVLTYVLFVCTFCTRWGASLAITATEVFSSLAEMTYIMCYEIMILFLSVSHAVDDGYQRVIKYQHF</sequence>
<reference evidence="6 7" key="2">
    <citation type="submission" date="2018-11" db="EMBL/GenBank/DDBJ databases">
        <authorList>
            <consortium name="Pathogen Informatics"/>
        </authorList>
    </citation>
    <scope>NUCLEOTIDE SEQUENCE [LARGE SCALE GENOMIC DNA]</scope>
</reference>
<name>A0A183IHK6_9BILA</name>
<dbReference type="PROSITE" id="PS50011">
    <property type="entry name" value="PROTEIN_KINASE_DOM"/>
    <property type="match status" value="1"/>
</dbReference>
<dbReference type="InterPro" id="IPR029021">
    <property type="entry name" value="Prot-tyrosine_phosphatase-like"/>
</dbReference>
<feature type="domain" description="Protein kinase" evidence="3">
    <location>
        <begin position="32"/>
        <end position="304"/>
    </location>
</feature>
<dbReference type="SUPFAM" id="SSF52799">
    <property type="entry name" value="(Phosphotyrosine protein) phosphatases II"/>
    <property type="match status" value="1"/>
</dbReference>
<evidence type="ECO:0000313" key="7">
    <source>
        <dbReference type="Proteomes" id="UP000270296"/>
    </source>
</evidence>
<dbReference type="GO" id="GO:0005737">
    <property type="term" value="C:cytoplasm"/>
    <property type="evidence" value="ECO:0007669"/>
    <property type="project" value="TreeGrafter"/>
</dbReference>
<dbReference type="OrthoDB" id="1717591at2759"/>
<evidence type="ECO:0000313" key="8">
    <source>
        <dbReference type="WBParaSite" id="SBAD_0000324701-mRNA-1"/>
    </source>
</evidence>
<dbReference type="Pfam" id="PF00069">
    <property type="entry name" value="Pkinase"/>
    <property type="match status" value="1"/>
</dbReference>
<dbReference type="Gene3D" id="1.10.287.110">
    <property type="entry name" value="DnaJ domain"/>
    <property type="match status" value="1"/>
</dbReference>
<dbReference type="GO" id="GO:0005524">
    <property type="term" value="F:ATP binding"/>
    <property type="evidence" value="ECO:0007669"/>
    <property type="project" value="InterPro"/>
</dbReference>
<dbReference type="GO" id="GO:0004674">
    <property type="term" value="F:protein serine/threonine kinase activity"/>
    <property type="evidence" value="ECO:0007669"/>
    <property type="project" value="TreeGrafter"/>
</dbReference>
<evidence type="ECO:0000256" key="1">
    <source>
        <dbReference type="ARBA" id="ARBA00022741"/>
    </source>
</evidence>
<evidence type="ECO:0000256" key="2">
    <source>
        <dbReference type="SAM" id="MobiDB-lite"/>
    </source>
</evidence>
<protein>
    <submittedName>
        <fullName evidence="8">Protein kinase domain-containing protein</fullName>
    </submittedName>
</protein>
<dbReference type="SMART" id="SM01326">
    <property type="entry name" value="PTEN_C2"/>
    <property type="match status" value="1"/>
</dbReference>
<dbReference type="PROSITE" id="PS51182">
    <property type="entry name" value="C2_TENSIN"/>
    <property type="match status" value="1"/>
</dbReference>
<feature type="domain" description="Phosphatase tensin-type" evidence="4">
    <location>
        <begin position="366"/>
        <end position="530"/>
    </location>
</feature>
<dbReference type="GO" id="GO:0035612">
    <property type="term" value="F:AP-2 adaptor complex binding"/>
    <property type="evidence" value="ECO:0007669"/>
    <property type="project" value="TreeGrafter"/>
</dbReference>
<dbReference type="EMBL" id="UZAM01007571">
    <property type="protein sequence ID" value="VDP00016.1"/>
    <property type="molecule type" value="Genomic_DNA"/>
</dbReference>
<dbReference type="Gene3D" id="3.90.190.10">
    <property type="entry name" value="Protein tyrosine phosphatase superfamily"/>
    <property type="match status" value="1"/>
</dbReference>
<dbReference type="PROSITE" id="PS51181">
    <property type="entry name" value="PPASE_TENSIN"/>
    <property type="match status" value="1"/>
</dbReference>
<dbReference type="WBParaSite" id="SBAD_0000324701-mRNA-1">
    <property type="protein sequence ID" value="SBAD_0000324701-mRNA-1"/>
    <property type="gene ID" value="SBAD_0000324701"/>
</dbReference>
<organism evidence="8">
    <name type="scientific">Soboliphyme baturini</name>
    <dbReference type="NCBI Taxonomy" id="241478"/>
    <lineage>
        <taxon>Eukaryota</taxon>
        <taxon>Metazoa</taxon>
        <taxon>Ecdysozoa</taxon>
        <taxon>Nematoda</taxon>
        <taxon>Enoplea</taxon>
        <taxon>Dorylaimia</taxon>
        <taxon>Dioctophymatida</taxon>
        <taxon>Dioctophymatoidea</taxon>
        <taxon>Soboliphymatidae</taxon>
        <taxon>Soboliphyme</taxon>
    </lineage>
</organism>
<reference evidence="8" key="1">
    <citation type="submission" date="2016-06" db="UniProtKB">
        <authorList>
            <consortium name="WormBaseParasite"/>
        </authorList>
    </citation>
    <scope>IDENTIFICATION</scope>
</reference>
<evidence type="ECO:0000259" key="4">
    <source>
        <dbReference type="PROSITE" id="PS51181"/>
    </source>
</evidence>
<dbReference type="Proteomes" id="UP000270296">
    <property type="component" value="Unassembled WGS sequence"/>
</dbReference>
<dbReference type="Pfam" id="PF10409">
    <property type="entry name" value="PTEN_C2"/>
    <property type="match status" value="1"/>
</dbReference>
<dbReference type="PANTHER" id="PTHR22967:SF105">
    <property type="entry name" value="CYCLIN-G-ASSOCIATED KINASE"/>
    <property type="match status" value="1"/>
</dbReference>
<dbReference type="SUPFAM" id="SSF56112">
    <property type="entry name" value="Protein kinase-like (PK-like)"/>
    <property type="match status" value="1"/>
</dbReference>
<dbReference type="Gene3D" id="1.10.510.10">
    <property type="entry name" value="Transferase(Phosphotransferase) domain 1"/>
    <property type="match status" value="1"/>
</dbReference>
<dbReference type="InterPro" id="IPR000719">
    <property type="entry name" value="Prot_kinase_dom"/>
</dbReference>
<dbReference type="GO" id="GO:0045747">
    <property type="term" value="P:positive regulation of Notch signaling pathway"/>
    <property type="evidence" value="ECO:0007669"/>
    <property type="project" value="TreeGrafter"/>
</dbReference>
<dbReference type="SUPFAM" id="SSF46565">
    <property type="entry name" value="Chaperone J-domain"/>
    <property type="match status" value="1"/>
</dbReference>
<dbReference type="InterPro" id="IPR036869">
    <property type="entry name" value="J_dom_sf"/>
</dbReference>
<dbReference type="PANTHER" id="PTHR22967">
    <property type="entry name" value="SERINE/THREONINE PROTEIN KINASE"/>
    <property type="match status" value="1"/>
</dbReference>
<dbReference type="AlphaFoldDB" id="A0A183IHK6"/>
<dbReference type="GO" id="GO:2000369">
    <property type="term" value="P:regulation of clathrin-dependent endocytosis"/>
    <property type="evidence" value="ECO:0007669"/>
    <property type="project" value="TreeGrafter"/>
</dbReference>
<dbReference type="InterPro" id="IPR029023">
    <property type="entry name" value="Tensin_phosphatase"/>
</dbReference>
<dbReference type="InterPro" id="IPR014020">
    <property type="entry name" value="Tensin_C2-dom"/>
</dbReference>
<dbReference type="InterPro" id="IPR011009">
    <property type="entry name" value="Kinase-like_dom_sf"/>
</dbReference>
<keyword evidence="1" id="KW-0547">Nucleotide-binding</keyword>
<keyword evidence="7" id="KW-1185">Reference proteome</keyword>
<feature type="region of interest" description="Disordered" evidence="2">
    <location>
        <begin position="706"/>
        <end position="728"/>
    </location>
</feature>